<dbReference type="AlphaFoldDB" id="A0A562D7D0"/>
<dbReference type="OrthoDB" id="5966355at2"/>
<keyword evidence="2" id="KW-1185">Reference proteome</keyword>
<proteinExistence type="predicted"/>
<dbReference type="Proteomes" id="UP000321583">
    <property type="component" value="Unassembled WGS sequence"/>
</dbReference>
<sequence length="214" mass="23789">MLAALVLLPAPAMAQQKAANKKLYCWDQDGQRVCADTLPAEAAGMARDEISASSGMRTGQVQRALTPEERAALAEEEQRRQLDAMAEETRRRTEQAMLITFQDENELRRVFSERVTLVENSIETARYNVASLREGLVTLLRTAAERELAGKPVAEKLAADIRQRHAQLLYHQLLQRNFERQRAALDGEIEATLERYRALKSGTTAAAPATAAAQ</sequence>
<organism evidence="1 2">
    <name type="scientific">Pseudoxanthomonas taiwanensis J19</name>
    <dbReference type="NCBI Taxonomy" id="935569"/>
    <lineage>
        <taxon>Bacteria</taxon>
        <taxon>Pseudomonadati</taxon>
        <taxon>Pseudomonadota</taxon>
        <taxon>Gammaproteobacteria</taxon>
        <taxon>Lysobacterales</taxon>
        <taxon>Lysobacteraceae</taxon>
        <taxon>Pseudoxanthomonas</taxon>
    </lineage>
</organism>
<evidence type="ECO:0000313" key="2">
    <source>
        <dbReference type="Proteomes" id="UP000321583"/>
    </source>
</evidence>
<name>A0A562D7D0_9GAMM</name>
<protein>
    <recommendedName>
        <fullName evidence="3">DUF4124 domain-containing protein</fullName>
    </recommendedName>
</protein>
<evidence type="ECO:0008006" key="3">
    <source>
        <dbReference type="Google" id="ProtNLM"/>
    </source>
</evidence>
<dbReference type="EMBL" id="VLJS01000090">
    <property type="protein sequence ID" value="TWH05508.1"/>
    <property type="molecule type" value="Genomic_DNA"/>
</dbReference>
<comment type="caution">
    <text evidence="1">The sequence shown here is derived from an EMBL/GenBank/DDBJ whole genome shotgun (WGS) entry which is preliminary data.</text>
</comment>
<accession>A0A562D7D0</accession>
<evidence type="ECO:0000313" key="1">
    <source>
        <dbReference type="EMBL" id="TWH05508.1"/>
    </source>
</evidence>
<gene>
    <name evidence="1" type="ORF">L613_005900000210</name>
</gene>
<dbReference type="RefSeq" id="WP_037034215.1">
    <property type="nucleotide sequence ID" value="NZ_VLJS01000090.1"/>
</dbReference>
<reference evidence="1 2" key="1">
    <citation type="submission" date="2019-07" db="EMBL/GenBank/DDBJ databases">
        <title>Genome sequencing of lignin-degrading bacterial isolates.</title>
        <authorList>
            <person name="Gladden J."/>
        </authorList>
    </citation>
    <scope>NUCLEOTIDE SEQUENCE [LARGE SCALE GENOMIC DNA]</scope>
    <source>
        <strain evidence="1 2">J19</strain>
    </source>
</reference>